<feature type="region of interest" description="Disordered" evidence="1">
    <location>
        <begin position="1"/>
        <end position="40"/>
    </location>
</feature>
<dbReference type="AlphaFoldDB" id="A0AAV8QUS8"/>
<evidence type="ECO:0000313" key="3">
    <source>
        <dbReference type="Proteomes" id="UP001222027"/>
    </source>
</evidence>
<gene>
    <name evidence="2" type="ORF">OPV22_023497</name>
</gene>
<protein>
    <submittedName>
        <fullName evidence="2">Uncharacterized protein</fullName>
    </submittedName>
</protein>
<keyword evidence="3" id="KW-1185">Reference proteome</keyword>
<dbReference type="Proteomes" id="UP001222027">
    <property type="component" value="Unassembled WGS sequence"/>
</dbReference>
<name>A0AAV8QUS8_ENSVE</name>
<sequence>MAQCDQWTSGASVSANRRKTRALSLSASSPSPHPPTDKQKISLGALSSKASSEFCKGSCTDRCDPRLRNSCVTPPDLPPLLGHYQSSGGDNITSGLTSQLDTLSRGVSLIDVITPVMPSSCRVDSSMELLQGRSDGVELVTWARSRRSVLVLKGPPAGPETANGGWNISRAVGPSAA</sequence>
<reference evidence="2 3" key="1">
    <citation type="submission" date="2022-12" db="EMBL/GenBank/DDBJ databases">
        <title>Chromosome-scale assembly of the Ensete ventricosum genome.</title>
        <authorList>
            <person name="Dussert Y."/>
            <person name="Stocks J."/>
            <person name="Wendawek A."/>
            <person name="Woldeyes F."/>
            <person name="Nichols R.A."/>
            <person name="Borrell J.S."/>
        </authorList>
    </citation>
    <scope>NUCLEOTIDE SEQUENCE [LARGE SCALE GENOMIC DNA]</scope>
    <source>
        <strain evidence="3">cv. Maze</strain>
        <tissue evidence="2">Seeds</tissue>
    </source>
</reference>
<feature type="compositionally biased region" description="Polar residues" evidence="1">
    <location>
        <begin position="1"/>
        <end position="15"/>
    </location>
</feature>
<comment type="caution">
    <text evidence="2">The sequence shown here is derived from an EMBL/GenBank/DDBJ whole genome shotgun (WGS) entry which is preliminary data.</text>
</comment>
<evidence type="ECO:0000313" key="2">
    <source>
        <dbReference type="EMBL" id="KAJ8479770.1"/>
    </source>
</evidence>
<accession>A0AAV8QUS8</accession>
<evidence type="ECO:0000256" key="1">
    <source>
        <dbReference type="SAM" id="MobiDB-lite"/>
    </source>
</evidence>
<organism evidence="2 3">
    <name type="scientific">Ensete ventricosum</name>
    <name type="common">Abyssinian banana</name>
    <name type="synonym">Musa ensete</name>
    <dbReference type="NCBI Taxonomy" id="4639"/>
    <lineage>
        <taxon>Eukaryota</taxon>
        <taxon>Viridiplantae</taxon>
        <taxon>Streptophyta</taxon>
        <taxon>Embryophyta</taxon>
        <taxon>Tracheophyta</taxon>
        <taxon>Spermatophyta</taxon>
        <taxon>Magnoliopsida</taxon>
        <taxon>Liliopsida</taxon>
        <taxon>Zingiberales</taxon>
        <taxon>Musaceae</taxon>
        <taxon>Ensete</taxon>
    </lineage>
</organism>
<dbReference type="EMBL" id="JAQQAF010000006">
    <property type="protein sequence ID" value="KAJ8479770.1"/>
    <property type="molecule type" value="Genomic_DNA"/>
</dbReference>
<proteinExistence type="predicted"/>